<dbReference type="HOGENOM" id="CLU_1648355_0_0_2"/>
<dbReference type="KEGG" id="hlr:HALLA_10375"/>
<name>W0JQ75_9EURY</name>
<dbReference type="RefSeq" id="WP_049952404.1">
    <property type="nucleotide sequence ID" value="NZ_CP007055.1"/>
</dbReference>
<dbReference type="STRING" id="797299.HALLA_10375"/>
<keyword evidence="1" id="KW-0472">Membrane</keyword>
<dbReference type="AlphaFoldDB" id="W0JQ75"/>
<reference evidence="2 3" key="1">
    <citation type="submission" date="2014-01" db="EMBL/GenBank/DDBJ databases">
        <authorList>
            <consortium name="DOE Joint Genome Institute"/>
            <person name="Anderson I."/>
            <person name="Huntemann M."/>
            <person name="Han J."/>
            <person name="Chen A."/>
            <person name="Kyrpides N."/>
            <person name="Mavromatis K."/>
            <person name="Markowitz V."/>
            <person name="Palaniappan K."/>
            <person name="Ivanova N."/>
            <person name="Schaumberg A."/>
            <person name="Pati A."/>
            <person name="Liolios K."/>
            <person name="Nordberg H.P."/>
            <person name="Cantor M.N."/>
            <person name="Hua S.X."/>
            <person name="Woyke T."/>
        </authorList>
    </citation>
    <scope>NUCLEOTIDE SEQUENCE [LARGE SCALE GENOMIC DNA]</scope>
    <source>
        <strain evidence="2 3">XH-48</strain>
    </source>
</reference>
<dbReference type="GeneID" id="25144867"/>
<proteinExistence type="predicted"/>
<dbReference type="EMBL" id="CP007055">
    <property type="protein sequence ID" value="AHG00871.1"/>
    <property type="molecule type" value="Genomic_DNA"/>
</dbReference>
<sequence>MRSTPLEWFRADDGDWTVPEGRRGEFVALLVGLPVVAWLLVSELGTLDPGWRWPVVPLGVVAGILYTRRYRSLVIDAIPDDLGTTLLLALFGGGFGLSTLESLHLARPVLFFALAAGATIACIYALRLLSPLHDGCQPARRGVEPPKTV</sequence>
<keyword evidence="3" id="KW-1185">Reference proteome</keyword>
<evidence type="ECO:0000313" key="3">
    <source>
        <dbReference type="Proteomes" id="UP000019024"/>
    </source>
</evidence>
<gene>
    <name evidence="2" type="ORF">HALLA_10375</name>
</gene>
<keyword evidence="1" id="KW-1133">Transmembrane helix</keyword>
<accession>W0JQ75</accession>
<dbReference type="Proteomes" id="UP000019024">
    <property type="component" value="Chromosome"/>
</dbReference>
<feature type="transmembrane region" description="Helical" evidence="1">
    <location>
        <begin position="82"/>
        <end position="100"/>
    </location>
</feature>
<feature type="transmembrane region" description="Helical" evidence="1">
    <location>
        <begin position="106"/>
        <end position="126"/>
    </location>
</feature>
<keyword evidence="1" id="KW-0812">Transmembrane</keyword>
<organism evidence="2 3">
    <name type="scientific">Halostagnicola larsenii XH-48</name>
    <dbReference type="NCBI Taxonomy" id="797299"/>
    <lineage>
        <taxon>Archaea</taxon>
        <taxon>Methanobacteriati</taxon>
        <taxon>Methanobacteriota</taxon>
        <taxon>Stenosarchaea group</taxon>
        <taxon>Halobacteria</taxon>
        <taxon>Halobacteriales</taxon>
        <taxon>Natrialbaceae</taxon>
        <taxon>Halostagnicola</taxon>
    </lineage>
</organism>
<feature type="transmembrane region" description="Helical" evidence="1">
    <location>
        <begin position="51"/>
        <end position="70"/>
    </location>
</feature>
<evidence type="ECO:0000256" key="1">
    <source>
        <dbReference type="SAM" id="Phobius"/>
    </source>
</evidence>
<dbReference type="OrthoDB" id="186921at2157"/>
<evidence type="ECO:0000313" key="2">
    <source>
        <dbReference type="EMBL" id="AHG00871.1"/>
    </source>
</evidence>
<feature type="transmembrane region" description="Helical" evidence="1">
    <location>
        <begin position="26"/>
        <end position="45"/>
    </location>
</feature>
<protein>
    <submittedName>
        <fullName evidence="2">Uncharacterized protein</fullName>
    </submittedName>
</protein>
<dbReference type="eggNOG" id="arCOG11419">
    <property type="taxonomic scope" value="Archaea"/>
</dbReference>